<reference evidence="1 2" key="1">
    <citation type="journal article" date="2014" name="PLoS ONE">
        <title>Grimontia indica AK16(T), sp. nov., Isolated from a Seawater Sample Reports the Presence of Pathogenic Genes Similar to Vibrio Genus.</title>
        <authorList>
            <person name="Singh A."/>
            <person name="Vaidya B."/>
            <person name="Khatri I."/>
            <person name="Srinivas T.N."/>
            <person name="Subramanian S."/>
            <person name="Korpole S."/>
            <person name="Pinnaka A.K."/>
        </authorList>
    </citation>
    <scope>NUCLEOTIDE SEQUENCE [LARGE SCALE GENOMIC DNA]</scope>
    <source>
        <strain evidence="1 2">AK16</strain>
    </source>
</reference>
<sequence>MKDVLSFAATKPNRFVEPMGLTSLRIAADTDFTVIFIQSIFDKRTTYTLSAIQ</sequence>
<keyword evidence="2" id="KW-1185">Reference proteome</keyword>
<dbReference type="Proteomes" id="UP000011223">
    <property type="component" value="Unassembled WGS sequence"/>
</dbReference>
<accession>R1GNL8</accession>
<organism evidence="1 2">
    <name type="scientific">Grimontia indica</name>
    <dbReference type="NCBI Taxonomy" id="1056512"/>
    <lineage>
        <taxon>Bacteria</taxon>
        <taxon>Pseudomonadati</taxon>
        <taxon>Pseudomonadota</taxon>
        <taxon>Gammaproteobacteria</taxon>
        <taxon>Vibrionales</taxon>
        <taxon>Vibrionaceae</taxon>
        <taxon>Grimontia</taxon>
    </lineage>
</organism>
<evidence type="ECO:0000313" key="2">
    <source>
        <dbReference type="Proteomes" id="UP000011223"/>
    </source>
</evidence>
<comment type="caution">
    <text evidence="1">The sequence shown here is derived from an EMBL/GenBank/DDBJ whole genome shotgun (WGS) entry which is preliminary data.</text>
</comment>
<dbReference type="AlphaFoldDB" id="R1GNL8"/>
<name>R1GNL8_9GAMM</name>
<protein>
    <submittedName>
        <fullName evidence="1">Uncharacterized protein</fullName>
    </submittedName>
</protein>
<dbReference type="EMBL" id="ANFM02000042">
    <property type="protein sequence ID" value="EOD77778.1"/>
    <property type="molecule type" value="Genomic_DNA"/>
</dbReference>
<gene>
    <name evidence="1" type="ORF">D515_03541</name>
</gene>
<proteinExistence type="predicted"/>
<evidence type="ECO:0000313" key="1">
    <source>
        <dbReference type="EMBL" id="EOD77778.1"/>
    </source>
</evidence>